<accession>A0A916R824</accession>
<sequence>MEYVLVSTYPKEGTQNIGDKLIEQSTANAIRTFDPEAKITTVWRAESWEAVRNSIAESDHVVFACLAIRKNMSAVYPYLEEILDLGIPVSVIAAGTSLPVGSPDMLNKGFASTDVDLLQRLSEASCVFTTRGVLSQTFCDQHQLSRAELSGDVAFFDPRFDERRFEKPAQIKRIVISDPHYGDVYAPVLVALVEQLQHLFPDAEIECALHGVNPLIEAKCDEIGLPVRPIYREPETGLDIYDAYDMHAGFRVHGHVSALKRRYPSYLLEQDGRGTDYALTFSRRISVPCHRTAKPTAGPTAPVQPPAGNDTSHPTPTQPAAPEKKTPRFVAPRAAAELLGALIAQDALDGFRRFHGFETDISDFNARTRMAVKRICDANNQQ</sequence>
<dbReference type="InterPro" id="IPR007345">
    <property type="entry name" value="Polysacch_pyruvyl_Trfase"/>
</dbReference>
<reference evidence="3 4" key="1">
    <citation type="journal article" date="2014" name="Int. J. Syst. Evol. Microbiol.">
        <title>Complete genome sequence of Corynebacterium casei LMG S-19264T (=DSM 44701T), isolated from a smear-ripened cheese.</title>
        <authorList>
            <consortium name="US DOE Joint Genome Institute (JGI-PGF)"/>
            <person name="Walter F."/>
            <person name="Albersmeier A."/>
            <person name="Kalinowski J."/>
            <person name="Ruckert C."/>
        </authorList>
    </citation>
    <scope>NUCLEOTIDE SEQUENCE [LARGE SCALE GENOMIC DNA]</scope>
    <source>
        <strain evidence="3 4">CGMCC 1.15896</strain>
    </source>
</reference>
<dbReference type="RefSeq" id="WP_127073169.1">
    <property type="nucleotide sequence ID" value="NZ_BMKB01000001.1"/>
</dbReference>
<evidence type="ECO:0000313" key="4">
    <source>
        <dbReference type="Proteomes" id="UP000596977"/>
    </source>
</evidence>
<dbReference type="EMBL" id="BMKB01000001">
    <property type="protein sequence ID" value="GGA40974.1"/>
    <property type="molecule type" value="Genomic_DNA"/>
</dbReference>
<dbReference type="OrthoDB" id="9767435at2"/>
<dbReference type="AlphaFoldDB" id="A0A916R824"/>
<protein>
    <recommendedName>
        <fullName evidence="2">Polysaccharide pyruvyl transferase domain-containing protein</fullName>
    </recommendedName>
</protein>
<feature type="region of interest" description="Disordered" evidence="1">
    <location>
        <begin position="291"/>
        <end position="327"/>
    </location>
</feature>
<comment type="caution">
    <text evidence="3">The sequence shown here is derived from an EMBL/GenBank/DDBJ whole genome shotgun (WGS) entry which is preliminary data.</text>
</comment>
<dbReference type="Pfam" id="PF04230">
    <property type="entry name" value="PS_pyruv_trans"/>
    <property type="match status" value="1"/>
</dbReference>
<feature type="domain" description="Polysaccharide pyruvyl transferase" evidence="2">
    <location>
        <begin position="16"/>
        <end position="259"/>
    </location>
</feature>
<name>A0A916R824_9HYPH</name>
<dbReference type="Proteomes" id="UP000596977">
    <property type="component" value="Unassembled WGS sequence"/>
</dbReference>
<evidence type="ECO:0000259" key="2">
    <source>
        <dbReference type="Pfam" id="PF04230"/>
    </source>
</evidence>
<evidence type="ECO:0000256" key="1">
    <source>
        <dbReference type="SAM" id="MobiDB-lite"/>
    </source>
</evidence>
<gene>
    <name evidence="3" type="ORF">GCM10011499_08190</name>
</gene>
<keyword evidence="4" id="KW-1185">Reference proteome</keyword>
<organism evidence="3 4">
    <name type="scientific">Pelagibacterium lentulum</name>
    <dbReference type="NCBI Taxonomy" id="2029865"/>
    <lineage>
        <taxon>Bacteria</taxon>
        <taxon>Pseudomonadati</taxon>
        <taxon>Pseudomonadota</taxon>
        <taxon>Alphaproteobacteria</taxon>
        <taxon>Hyphomicrobiales</taxon>
        <taxon>Devosiaceae</taxon>
        <taxon>Pelagibacterium</taxon>
    </lineage>
</organism>
<evidence type="ECO:0000313" key="3">
    <source>
        <dbReference type="EMBL" id="GGA40974.1"/>
    </source>
</evidence>
<proteinExistence type="predicted"/>